<accession>A0A1I8AMK2</accession>
<reference evidence="3" key="1">
    <citation type="submission" date="2016-11" db="UniProtKB">
        <authorList>
            <consortium name="WormBaseParasite"/>
        </authorList>
    </citation>
    <scope>IDENTIFICATION</scope>
</reference>
<dbReference type="Proteomes" id="UP000095287">
    <property type="component" value="Unplaced"/>
</dbReference>
<feature type="compositionally biased region" description="Basic and acidic residues" evidence="1">
    <location>
        <begin position="240"/>
        <end position="249"/>
    </location>
</feature>
<evidence type="ECO:0000256" key="1">
    <source>
        <dbReference type="SAM" id="MobiDB-lite"/>
    </source>
</evidence>
<name>A0A1I8AMK2_9BILA</name>
<protein>
    <submittedName>
        <fullName evidence="3">Uncharacterized protein</fullName>
    </submittedName>
</protein>
<sequence>MKVSIFKGLFALHTERKKQSAVHSADLPRDPFAFEDPDGASPRKLVPERRALVGQALAAPHAPRIRETLVARLLHGYDERRPQLRLPGRVKERLCAAAEMSRETFFEKTFGIVGGAGLCIPYFKHTVCRSRNSLACARVFQFLLCSAEPRRRRENFGTILLYNKGNLIPFPAGQLKTRFRIVAAEEGTPSSGAAFTYFEPTGLETHNPGLQQRDSCPFSSETIGDAEEETPCSCPAMKDVVSHDNSRDL</sequence>
<organism evidence="2 3">
    <name type="scientific">Steinernema glaseri</name>
    <dbReference type="NCBI Taxonomy" id="37863"/>
    <lineage>
        <taxon>Eukaryota</taxon>
        <taxon>Metazoa</taxon>
        <taxon>Ecdysozoa</taxon>
        <taxon>Nematoda</taxon>
        <taxon>Chromadorea</taxon>
        <taxon>Rhabditida</taxon>
        <taxon>Tylenchina</taxon>
        <taxon>Panagrolaimomorpha</taxon>
        <taxon>Strongyloidoidea</taxon>
        <taxon>Steinernematidae</taxon>
        <taxon>Steinernema</taxon>
    </lineage>
</organism>
<feature type="region of interest" description="Disordered" evidence="1">
    <location>
        <begin position="209"/>
        <end position="249"/>
    </location>
</feature>
<dbReference type="AlphaFoldDB" id="A0A1I8AMK2"/>
<keyword evidence="2" id="KW-1185">Reference proteome</keyword>
<evidence type="ECO:0000313" key="3">
    <source>
        <dbReference type="WBParaSite" id="L893_g698.t1"/>
    </source>
</evidence>
<feature type="compositionally biased region" description="Polar residues" evidence="1">
    <location>
        <begin position="209"/>
        <end position="222"/>
    </location>
</feature>
<dbReference type="WBParaSite" id="L893_g698.t1">
    <property type="protein sequence ID" value="L893_g698.t1"/>
    <property type="gene ID" value="L893_g698"/>
</dbReference>
<proteinExistence type="predicted"/>
<evidence type="ECO:0000313" key="2">
    <source>
        <dbReference type="Proteomes" id="UP000095287"/>
    </source>
</evidence>